<dbReference type="EMBL" id="CM008965">
    <property type="protein sequence ID" value="PNW83871.1"/>
    <property type="molecule type" value="Genomic_DNA"/>
</dbReference>
<sequence length="443" mass="48146">MVARVCKLLIKDPDHPNKVYHQWATTISPGTKPETFRGDLLPETDSTVNYKLSVDPEDPEDPVEYYSPEQVLAFALEYLASGSDGPACPIPCASWDAEKQRLTLTIVRESKQDPIKKPKKSNAKEPITRVRTPDSALFMEAVRRFYPFAKRGPGEGPRLLNTRLAANGELKKYWQDKMAAAYAWSLKRGITLSREDFQADWTKKATDFNAKRTTYEKTTAAARAVKDKNQPKNERGWYKNAWRSQWGKMWDGYKRDPVRFTAGEKQTLTEEEVGLCKELESLLPSRASVGVKDAKVSYGAIDAGGLLGPLAKALSGLSSKTKRSSLGSTGAVDVAAAPQPSPPMPPPMPQSSPGAIDKLAAAGAERMKALGDKKRTDAQKRKDERTAEAPAKKHKGDEAVAPAAKAKTNSKTAAEGKAAKVPAAKAGKAARGKAARGNAARGK</sequence>
<dbReference type="AlphaFoldDB" id="A0A2K3DTK6"/>
<reference evidence="2 3" key="1">
    <citation type="journal article" date="2007" name="Science">
        <title>The Chlamydomonas genome reveals the evolution of key animal and plant functions.</title>
        <authorList>
            <person name="Merchant S.S."/>
            <person name="Prochnik S.E."/>
            <person name="Vallon O."/>
            <person name="Harris E.H."/>
            <person name="Karpowicz S.J."/>
            <person name="Witman G.B."/>
            <person name="Terry A."/>
            <person name="Salamov A."/>
            <person name="Fritz-Laylin L.K."/>
            <person name="Marechal-Drouard L."/>
            <person name="Marshall W.F."/>
            <person name="Qu L.H."/>
            <person name="Nelson D.R."/>
            <person name="Sanderfoot A.A."/>
            <person name="Spalding M.H."/>
            <person name="Kapitonov V.V."/>
            <person name="Ren Q."/>
            <person name="Ferris P."/>
            <person name="Lindquist E."/>
            <person name="Shapiro H."/>
            <person name="Lucas S.M."/>
            <person name="Grimwood J."/>
            <person name="Schmutz J."/>
            <person name="Cardol P."/>
            <person name="Cerutti H."/>
            <person name="Chanfreau G."/>
            <person name="Chen C.L."/>
            <person name="Cognat V."/>
            <person name="Croft M.T."/>
            <person name="Dent R."/>
            <person name="Dutcher S."/>
            <person name="Fernandez E."/>
            <person name="Fukuzawa H."/>
            <person name="Gonzalez-Ballester D."/>
            <person name="Gonzalez-Halphen D."/>
            <person name="Hallmann A."/>
            <person name="Hanikenne M."/>
            <person name="Hippler M."/>
            <person name="Inwood W."/>
            <person name="Jabbari K."/>
            <person name="Kalanon M."/>
            <person name="Kuras R."/>
            <person name="Lefebvre P.A."/>
            <person name="Lemaire S.D."/>
            <person name="Lobanov A.V."/>
            <person name="Lohr M."/>
            <person name="Manuell A."/>
            <person name="Meier I."/>
            <person name="Mets L."/>
            <person name="Mittag M."/>
            <person name="Mittelmeier T."/>
            <person name="Moroney J.V."/>
            <person name="Moseley J."/>
            <person name="Napoli C."/>
            <person name="Nedelcu A.M."/>
            <person name="Niyogi K."/>
            <person name="Novoselov S.V."/>
            <person name="Paulsen I.T."/>
            <person name="Pazour G."/>
            <person name="Purton S."/>
            <person name="Ral J.P."/>
            <person name="Riano-Pachon D.M."/>
            <person name="Riekhof W."/>
            <person name="Rymarquis L."/>
            <person name="Schroda M."/>
            <person name="Stern D."/>
            <person name="Umen J."/>
            <person name="Willows R."/>
            <person name="Wilson N."/>
            <person name="Zimmer S.L."/>
            <person name="Allmer J."/>
            <person name="Balk J."/>
            <person name="Bisova K."/>
            <person name="Chen C.J."/>
            <person name="Elias M."/>
            <person name="Gendler K."/>
            <person name="Hauser C."/>
            <person name="Lamb M.R."/>
            <person name="Ledford H."/>
            <person name="Long J.C."/>
            <person name="Minagawa J."/>
            <person name="Page M.D."/>
            <person name="Pan J."/>
            <person name="Pootakham W."/>
            <person name="Roje S."/>
            <person name="Rose A."/>
            <person name="Stahlberg E."/>
            <person name="Terauchi A.M."/>
            <person name="Yang P."/>
            <person name="Ball S."/>
            <person name="Bowler C."/>
            <person name="Dieckmann C.L."/>
            <person name="Gladyshev V.N."/>
            <person name="Green P."/>
            <person name="Jorgensen R."/>
            <person name="Mayfield S."/>
            <person name="Mueller-Roeber B."/>
            <person name="Rajamani S."/>
            <person name="Sayre R.T."/>
            <person name="Brokstein P."/>
            <person name="Dubchak I."/>
            <person name="Goodstein D."/>
            <person name="Hornick L."/>
            <person name="Huang Y.W."/>
            <person name="Jhaveri J."/>
            <person name="Luo Y."/>
            <person name="Martinez D."/>
            <person name="Ngau W.C."/>
            <person name="Otillar B."/>
            <person name="Poliakov A."/>
            <person name="Porter A."/>
            <person name="Szajkowski L."/>
            <person name="Werner G."/>
            <person name="Zhou K."/>
            <person name="Grigoriev I.V."/>
            <person name="Rokhsar D.S."/>
            <person name="Grossman A.R."/>
        </authorList>
    </citation>
    <scope>NUCLEOTIDE SEQUENCE [LARGE SCALE GENOMIC DNA]</scope>
    <source>
        <strain evidence="3">CC-503</strain>
    </source>
</reference>
<keyword evidence="3" id="KW-1185">Reference proteome</keyword>
<accession>A0A2K3DTK6</accession>
<dbReference type="GeneID" id="66053193"/>
<feature type="compositionally biased region" description="Pro residues" evidence="1">
    <location>
        <begin position="339"/>
        <end position="350"/>
    </location>
</feature>
<dbReference type="InParanoid" id="A0A2K3DTK6"/>
<dbReference type="Gramene" id="PNW83871">
    <property type="protein sequence ID" value="PNW83871"/>
    <property type="gene ID" value="CHLRE_04g217969v5"/>
</dbReference>
<dbReference type="Proteomes" id="UP000006906">
    <property type="component" value="Chromosome 4"/>
</dbReference>
<evidence type="ECO:0000256" key="1">
    <source>
        <dbReference type="SAM" id="MobiDB-lite"/>
    </source>
</evidence>
<gene>
    <name evidence="2" type="ORF">CHLRE_04g217969v5</name>
</gene>
<feature type="region of interest" description="Disordered" evidence="1">
    <location>
        <begin position="320"/>
        <end position="443"/>
    </location>
</feature>
<evidence type="ECO:0000313" key="3">
    <source>
        <dbReference type="Proteomes" id="UP000006906"/>
    </source>
</evidence>
<dbReference type="RefSeq" id="XP_042925059.1">
    <property type="nucleotide sequence ID" value="XM_043061804.1"/>
</dbReference>
<protein>
    <submittedName>
        <fullName evidence="2">Uncharacterized protein</fullName>
    </submittedName>
</protein>
<feature type="compositionally biased region" description="Basic and acidic residues" evidence="1">
    <location>
        <begin position="365"/>
        <end position="398"/>
    </location>
</feature>
<organism evidence="2 3">
    <name type="scientific">Chlamydomonas reinhardtii</name>
    <name type="common">Chlamydomonas smithii</name>
    <dbReference type="NCBI Taxonomy" id="3055"/>
    <lineage>
        <taxon>Eukaryota</taxon>
        <taxon>Viridiplantae</taxon>
        <taxon>Chlorophyta</taxon>
        <taxon>core chlorophytes</taxon>
        <taxon>Chlorophyceae</taxon>
        <taxon>CS clade</taxon>
        <taxon>Chlamydomonadales</taxon>
        <taxon>Chlamydomonadaceae</taxon>
        <taxon>Chlamydomonas</taxon>
    </lineage>
</organism>
<dbReference type="KEGG" id="cre:CHLRE_04g217969v5"/>
<feature type="compositionally biased region" description="Low complexity" evidence="1">
    <location>
        <begin position="401"/>
        <end position="427"/>
    </location>
</feature>
<evidence type="ECO:0000313" key="2">
    <source>
        <dbReference type="EMBL" id="PNW83871.1"/>
    </source>
</evidence>
<proteinExistence type="predicted"/>
<name>A0A2K3DTK6_CHLRE</name>